<dbReference type="EMBL" id="CZQD01000034">
    <property type="protein sequence ID" value="CUS56873.1"/>
    <property type="molecule type" value="Genomic_DNA"/>
</dbReference>
<evidence type="ECO:0000313" key="7">
    <source>
        <dbReference type="EMBL" id="CUS56873.1"/>
    </source>
</evidence>
<comment type="cofactor">
    <cofactor evidence="1">
        <name>FAD</name>
        <dbReference type="ChEBI" id="CHEBI:57692"/>
    </cofactor>
</comment>
<dbReference type="InterPro" id="IPR052397">
    <property type="entry name" value="NADPH-QR_MdaB"/>
</dbReference>
<evidence type="ECO:0000259" key="6">
    <source>
        <dbReference type="Pfam" id="PF02525"/>
    </source>
</evidence>
<dbReference type="InterPro" id="IPR029039">
    <property type="entry name" value="Flavoprotein-like_sf"/>
</dbReference>
<dbReference type="PANTHER" id="PTHR46305:SF3">
    <property type="entry name" value="NADPH:QUINONE OXIDOREDUCTASE MDAB"/>
    <property type="match status" value="1"/>
</dbReference>
<evidence type="ECO:0000256" key="1">
    <source>
        <dbReference type="ARBA" id="ARBA00001974"/>
    </source>
</evidence>
<protein>
    <submittedName>
        <fullName evidence="7">Modulator of drug activity B</fullName>
    </submittedName>
</protein>
<dbReference type="Gene3D" id="3.40.50.360">
    <property type="match status" value="1"/>
</dbReference>
<organism evidence="7">
    <name type="scientific">hydrothermal vent metagenome</name>
    <dbReference type="NCBI Taxonomy" id="652676"/>
    <lineage>
        <taxon>unclassified sequences</taxon>
        <taxon>metagenomes</taxon>
        <taxon>ecological metagenomes</taxon>
    </lineage>
</organism>
<dbReference type="PANTHER" id="PTHR46305">
    <property type="match status" value="1"/>
</dbReference>
<feature type="region of interest" description="Disordered" evidence="5">
    <location>
        <begin position="93"/>
        <end position="113"/>
    </location>
</feature>
<keyword evidence="3" id="KW-0274">FAD</keyword>
<name>A0A160U028_9ZZZZ</name>
<dbReference type="SUPFAM" id="SSF52218">
    <property type="entry name" value="Flavoproteins"/>
    <property type="match status" value="1"/>
</dbReference>
<dbReference type="InterPro" id="IPR003680">
    <property type="entry name" value="Flavodoxin_fold"/>
</dbReference>
<proteinExistence type="inferred from homology"/>
<evidence type="ECO:0000256" key="2">
    <source>
        <dbReference type="ARBA" id="ARBA00022630"/>
    </source>
</evidence>
<comment type="similarity">
    <text evidence="4">Belongs to the oxidoreductase MdaB family.</text>
</comment>
<evidence type="ECO:0000256" key="4">
    <source>
        <dbReference type="ARBA" id="ARBA00037981"/>
    </source>
</evidence>
<feature type="compositionally biased region" description="Basic and acidic residues" evidence="5">
    <location>
        <begin position="93"/>
        <end position="106"/>
    </location>
</feature>
<feature type="domain" description="Flavodoxin-like fold" evidence="6">
    <location>
        <begin position="3"/>
        <end position="189"/>
    </location>
</feature>
<evidence type="ECO:0000256" key="3">
    <source>
        <dbReference type="ARBA" id="ARBA00022827"/>
    </source>
</evidence>
<dbReference type="Pfam" id="PF02525">
    <property type="entry name" value="Flavodoxin_2"/>
    <property type="match status" value="1"/>
</dbReference>
<gene>
    <name evidence="7" type="ORF">MGWOODY_Hyp1335</name>
</gene>
<sequence>MTNVLIVNGHQPFPTSPGTLNSAFVERARRIFEAADWNIRTTHVADGWDTEEEVANQLWAGQILFQFPLNSMGLPWPLKRYLDEVYTAGMDGRLSKGDGRSRKDPSRQYGSGGHLTETQYMLSLTLNAPRMAFGDPNQNFFEGRSVEDLLWPVHLNFRFFGMQALPSFAAYDVSKAPTIAADFERFDAHLRSAFGLPAQQSSA</sequence>
<evidence type="ECO:0000256" key="5">
    <source>
        <dbReference type="SAM" id="MobiDB-lite"/>
    </source>
</evidence>
<accession>A0A160U028</accession>
<keyword evidence="2" id="KW-0285">Flavoprotein</keyword>
<dbReference type="AlphaFoldDB" id="A0A160U028"/>
<reference evidence="7" key="1">
    <citation type="submission" date="2015-10" db="EMBL/GenBank/DDBJ databases">
        <authorList>
            <person name="Gilbert D.G."/>
        </authorList>
    </citation>
    <scope>NUCLEOTIDE SEQUENCE</scope>
</reference>